<feature type="transmembrane region" description="Helical" evidence="9">
    <location>
        <begin position="94"/>
        <end position="116"/>
    </location>
</feature>
<dbReference type="Pfam" id="PF00999">
    <property type="entry name" value="Na_H_Exchanger"/>
    <property type="match status" value="1"/>
</dbReference>
<accession>A0ABS4D6L6</accession>
<feature type="transmembrane region" description="Helical" evidence="9">
    <location>
        <begin position="369"/>
        <end position="390"/>
    </location>
</feature>
<evidence type="ECO:0000256" key="7">
    <source>
        <dbReference type="ARBA" id="ARBA00023065"/>
    </source>
</evidence>
<evidence type="ECO:0000259" key="10">
    <source>
        <dbReference type="Pfam" id="PF00999"/>
    </source>
</evidence>
<keyword evidence="6 9" id="KW-1133">Transmembrane helix</keyword>
<keyword evidence="12" id="KW-1185">Reference proteome</keyword>
<organism evidence="11 12">
    <name type="scientific">Candidatus Chloroploca mongolica</name>
    <dbReference type="NCBI Taxonomy" id="2528176"/>
    <lineage>
        <taxon>Bacteria</taxon>
        <taxon>Bacillati</taxon>
        <taxon>Chloroflexota</taxon>
        <taxon>Chloroflexia</taxon>
        <taxon>Chloroflexales</taxon>
        <taxon>Chloroflexineae</taxon>
        <taxon>Oscillochloridaceae</taxon>
        <taxon>Candidatus Chloroploca</taxon>
    </lineage>
</organism>
<dbReference type="InterPro" id="IPR006153">
    <property type="entry name" value="Cation/H_exchanger_TM"/>
</dbReference>
<sequence>MIFDTQTLIAMFGLIGAVIIGGALMAGPAERTGLPGLAVFLLLGLVLGPFGLGLVNMTLDDPFLRVVSTLSLVLVLFTDAMTLDLGEVRRNKTLAALILGPGTLVAAFGLAGAAWWLLDLPLVAAIILGAAVASTDPVVLRGMLQGSGMPPRMHLALRLESGMNDVLLLPIVMIALAFGVAGGTPPAGTLVSLLVSLFLLGPLAGIFVGVASVRLLVLVRDRFGVRREYESLYVIGVALTAFAAAEALGGSGFLAAFAAGLVVSSLDVELCDCFLEYGQVTAEMALLFTYVLLGTSPIWSGIGVIGPAALLFVAIVLLVRLPIFAVALGAVGLTLRERLTLGWYGPRGLGVLLLALIAVFGDLPDGERVVALASLVVLVSVALQGGWPLLRRRRRTPSSAPAPVLAPQQRLTEGEFIPLMPTAGQVEAIPLMPAPGLPERMNLEQMRLHRSRGEPVVLIDVRTERSYRATETMADGALRVPPDRAVAALKAFGVPSEAWVVAYCT</sequence>
<keyword evidence="7" id="KW-0406">Ion transport</keyword>
<evidence type="ECO:0000256" key="2">
    <source>
        <dbReference type="ARBA" id="ARBA00022448"/>
    </source>
</evidence>
<keyword evidence="8 9" id="KW-0472">Membrane</keyword>
<evidence type="ECO:0000256" key="8">
    <source>
        <dbReference type="ARBA" id="ARBA00023136"/>
    </source>
</evidence>
<dbReference type="Gene3D" id="1.20.1530.20">
    <property type="match status" value="1"/>
</dbReference>
<dbReference type="PRINTS" id="PR00173">
    <property type="entry name" value="EDTRNSPORT"/>
</dbReference>
<dbReference type="PANTHER" id="PTHR32507">
    <property type="entry name" value="NA(+)/H(+) ANTIPORTER 1"/>
    <property type="match status" value="1"/>
</dbReference>
<evidence type="ECO:0000256" key="1">
    <source>
        <dbReference type="ARBA" id="ARBA00004651"/>
    </source>
</evidence>
<feature type="transmembrane region" description="Helical" evidence="9">
    <location>
        <begin position="231"/>
        <end position="248"/>
    </location>
</feature>
<dbReference type="RefSeq" id="WP_135477137.1">
    <property type="nucleotide sequence ID" value="NZ_SIJK02000006.1"/>
</dbReference>
<dbReference type="InterPro" id="IPR038770">
    <property type="entry name" value="Na+/solute_symporter_sf"/>
</dbReference>
<gene>
    <name evidence="11" type="ORF">EYB53_005120</name>
</gene>
<comment type="subcellular location">
    <subcellularLocation>
        <location evidence="1">Cell membrane</location>
        <topology evidence="1">Multi-pass membrane protein</topology>
    </subcellularLocation>
</comment>
<feature type="transmembrane region" description="Helical" evidence="9">
    <location>
        <begin position="347"/>
        <end position="363"/>
    </location>
</feature>
<dbReference type="EMBL" id="SIJK02000006">
    <property type="protein sequence ID" value="MBP1465083.1"/>
    <property type="molecule type" value="Genomic_DNA"/>
</dbReference>
<name>A0ABS4D6L6_9CHLR</name>
<dbReference type="InterPro" id="IPR036873">
    <property type="entry name" value="Rhodanese-like_dom_sf"/>
</dbReference>
<reference evidence="11 12" key="1">
    <citation type="submission" date="2021-03" db="EMBL/GenBank/DDBJ databases">
        <authorList>
            <person name="Grouzdev D.S."/>
        </authorList>
    </citation>
    <scope>NUCLEOTIDE SEQUENCE [LARGE SCALE GENOMIC DNA]</scope>
    <source>
        <strain evidence="11 12">M50-1</strain>
    </source>
</reference>
<evidence type="ECO:0000256" key="6">
    <source>
        <dbReference type="ARBA" id="ARBA00022989"/>
    </source>
</evidence>
<evidence type="ECO:0000256" key="9">
    <source>
        <dbReference type="SAM" id="Phobius"/>
    </source>
</evidence>
<protein>
    <submittedName>
        <fullName evidence="11">Cation:proton antiporter</fullName>
    </submittedName>
</protein>
<feature type="transmembrane region" description="Helical" evidence="9">
    <location>
        <begin position="190"/>
        <end position="219"/>
    </location>
</feature>
<evidence type="ECO:0000313" key="12">
    <source>
        <dbReference type="Proteomes" id="UP001193081"/>
    </source>
</evidence>
<feature type="transmembrane region" description="Helical" evidence="9">
    <location>
        <begin position="122"/>
        <end position="144"/>
    </location>
</feature>
<feature type="domain" description="Cation/H+ exchanger transmembrane" evidence="10">
    <location>
        <begin position="23"/>
        <end position="386"/>
    </location>
</feature>
<comment type="caution">
    <text evidence="11">The sequence shown here is derived from an EMBL/GenBank/DDBJ whole genome shotgun (WGS) entry which is preliminary data.</text>
</comment>
<feature type="transmembrane region" description="Helical" evidence="9">
    <location>
        <begin position="37"/>
        <end position="57"/>
    </location>
</feature>
<keyword evidence="2" id="KW-0813">Transport</keyword>
<proteinExistence type="predicted"/>
<evidence type="ECO:0000256" key="5">
    <source>
        <dbReference type="ARBA" id="ARBA00022692"/>
    </source>
</evidence>
<dbReference type="SUPFAM" id="SSF52821">
    <property type="entry name" value="Rhodanese/Cell cycle control phosphatase"/>
    <property type="match status" value="1"/>
</dbReference>
<keyword evidence="4" id="KW-1003">Cell membrane</keyword>
<keyword evidence="5 9" id="KW-0812">Transmembrane</keyword>
<evidence type="ECO:0000256" key="3">
    <source>
        <dbReference type="ARBA" id="ARBA00022449"/>
    </source>
</evidence>
<evidence type="ECO:0000256" key="4">
    <source>
        <dbReference type="ARBA" id="ARBA00022475"/>
    </source>
</evidence>
<evidence type="ECO:0000313" key="11">
    <source>
        <dbReference type="EMBL" id="MBP1465083.1"/>
    </source>
</evidence>
<keyword evidence="3" id="KW-0050">Antiport</keyword>
<feature type="transmembrane region" description="Helical" evidence="9">
    <location>
        <begin position="6"/>
        <end position="25"/>
    </location>
</feature>
<feature type="transmembrane region" description="Helical" evidence="9">
    <location>
        <begin position="165"/>
        <end position="184"/>
    </location>
</feature>
<dbReference type="Proteomes" id="UP001193081">
    <property type="component" value="Unassembled WGS sequence"/>
</dbReference>